<evidence type="ECO:0000256" key="2">
    <source>
        <dbReference type="ARBA" id="ARBA00023163"/>
    </source>
</evidence>
<evidence type="ECO:0000313" key="5">
    <source>
        <dbReference type="EMBL" id="WQG89336.1"/>
    </source>
</evidence>
<dbReference type="EMBL" id="CP140154">
    <property type="protein sequence ID" value="WQG89336.1"/>
    <property type="molecule type" value="Genomic_DNA"/>
</dbReference>
<protein>
    <submittedName>
        <fullName evidence="4">Helix-turn-helix domain-containing protein</fullName>
    </submittedName>
</protein>
<dbReference type="AlphaFoldDB" id="A0A1K1LLT8"/>
<dbReference type="Proteomes" id="UP000183788">
    <property type="component" value="Unassembled WGS sequence"/>
</dbReference>
<evidence type="ECO:0000256" key="1">
    <source>
        <dbReference type="ARBA" id="ARBA00023015"/>
    </source>
</evidence>
<reference evidence="5 7" key="2">
    <citation type="submission" date="2023-11" db="EMBL/GenBank/DDBJ databases">
        <title>MicrobeMod: A computational toolkit for identifying prokaryotic methylation and restriction-modification with nanopore sequencing.</title>
        <authorList>
            <person name="Crits-Christoph A."/>
            <person name="Kang S.C."/>
            <person name="Lee H."/>
            <person name="Ostrov N."/>
        </authorList>
    </citation>
    <scope>NUCLEOTIDE SEQUENCE [LARGE SCALE GENOMIC DNA]</scope>
    <source>
        <strain evidence="5 7">ATCC 23090</strain>
    </source>
</reference>
<organism evidence="4 6">
    <name type="scientific">Chitinophaga sancti</name>
    <dbReference type="NCBI Taxonomy" id="1004"/>
    <lineage>
        <taxon>Bacteria</taxon>
        <taxon>Pseudomonadati</taxon>
        <taxon>Bacteroidota</taxon>
        <taxon>Chitinophagia</taxon>
        <taxon>Chitinophagales</taxon>
        <taxon>Chitinophagaceae</taxon>
        <taxon>Chitinophaga</taxon>
    </lineage>
</organism>
<dbReference type="SMART" id="SM00342">
    <property type="entry name" value="HTH_ARAC"/>
    <property type="match status" value="1"/>
</dbReference>
<gene>
    <name evidence="4" type="ORF">SAMN05661012_00021</name>
    <name evidence="5" type="ORF">SR876_30875</name>
</gene>
<evidence type="ECO:0000259" key="3">
    <source>
        <dbReference type="PROSITE" id="PS01124"/>
    </source>
</evidence>
<keyword evidence="2" id="KW-0804">Transcription</keyword>
<keyword evidence="7" id="KW-1185">Reference proteome</keyword>
<dbReference type="PANTHER" id="PTHR47893">
    <property type="entry name" value="REGULATORY PROTEIN PCHR"/>
    <property type="match status" value="1"/>
</dbReference>
<dbReference type="PANTHER" id="PTHR47893:SF1">
    <property type="entry name" value="REGULATORY PROTEIN PCHR"/>
    <property type="match status" value="1"/>
</dbReference>
<dbReference type="EMBL" id="FPIZ01000001">
    <property type="protein sequence ID" value="SFW11856.1"/>
    <property type="molecule type" value="Genomic_DNA"/>
</dbReference>
<dbReference type="InterPro" id="IPR018060">
    <property type="entry name" value="HTH_AraC"/>
</dbReference>
<dbReference type="InterPro" id="IPR009057">
    <property type="entry name" value="Homeodomain-like_sf"/>
</dbReference>
<proteinExistence type="predicted"/>
<keyword evidence="1" id="KW-0805">Transcription regulation</keyword>
<dbReference type="GO" id="GO:0003700">
    <property type="term" value="F:DNA-binding transcription factor activity"/>
    <property type="evidence" value="ECO:0007669"/>
    <property type="project" value="InterPro"/>
</dbReference>
<dbReference type="SUPFAM" id="SSF46689">
    <property type="entry name" value="Homeodomain-like"/>
    <property type="match status" value="1"/>
</dbReference>
<evidence type="ECO:0000313" key="7">
    <source>
        <dbReference type="Proteomes" id="UP001326715"/>
    </source>
</evidence>
<dbReference type="OrthoDB" id="799767at2"/>
<accession>A0A1K1LLT8</accession>
<dbReference type="GO" id="GO:0043565">
    <property type="term" value="F:sequence-specific DNA binding"/>
    <property type="evidence" value="ECO:0007669"/>
    <property type="project" value="InterPro"/>
</dbReference>
<name>A0A1K1LLT8_9BACT</name>
<feature type="domain" description="HTH araC/xylS-type" evidence="3">
    <location>
        <begin position="1"/>
        <end position="58"/>
    </location>
</feature>
<dbReference type="Gene3D" id="1.10.10.60">
    <property type="entry name" value="Homeodomain-like"/>
    <property type="match status" value="1"/>
</dbReference>
<dbReference type="RefSeq" id="WP_083571283.1">
    <property type="nucleotide sequence ID" value="NZ_CP139972.1"/>
</dbReference>
<sequence length="58" mass="6341">MTVLGYLANYRLGMARSFFADGKKAIGDIVYELGCRSPQHFSAAFRKKFGVAPGGLKK</sequence>
<evidence type="ECO:0000313" key="4">
    <source>
        <dbReference type="EMBL" id="SFW11856.1"/>
    </source>
</evidence>
<reference evidence="4 6" key="1">
    <citation type="submission" date="2016-11" db="EMBL/GenBank/DDBJ databases">
        <authorList>
            <person name="Jaros S."/>
            <person name="Januszkiewicz K."/>
            <person name="Wedrychowicz H."/>
        </authorList>
    </citation>
    <scope>NUCLEOTIDE SEQUENCE [LARGE SCALE GENOMIC DNA]</scope>
    <source>
        <strain evidence="4 6">DSM 784</strain>
    </source>
</reference>
<dbReference type="PROSITE" id="PS01124">
    <property type="entry name" value="HTH_ARAC_FAMILY_2"/>
    <property type="match status" value="1"/>
</dbReference>
<evidence type="ECO:0000313" key="6">
    <source>
        <dbReference type="Proteomes" id="UP000183788"/>
    </source>
</evidence>
<dbReference type="InterPro" id="IPR053142">
    <property type="entry name" value="PchR_regulatory_protein"/>
</dbReference>
<dbReference type="Pfam" id="PF12833">
    <property type="entry name" value="HTH_18"/>
    <property type="match status" value="1"/>
</dbReference>
<dbReference type="Proteomes" id="UP001326715">
    <property type="component" value="Chromosome"/>
</dbReference>
<dbReference type="STRING" id="1004.SAMN05661012_00021"/>